<proteinExistence type="predicted"/>
<keyword evidence="2" id="KW-1185">Reference proteome</keyword>
<accession>A0ABR9E8B2</accession>
<gene>
    <name evidence="1" type="ORF">PAUR_a3489</name>
</gene>
<reference evidence="1 2" key="1">
    <citation type="submission" date="2015-03" db="EMBL/GenBank/DDBJ databases">
        <title>Genome sequence of Pseudoalteromonas aurantia.</title>
        <authorList>
            <person name="Xie B.-B."/>
            <person name="Rong J.-C."/>
            <person name="Qin Q.-L."/>
            <person name="Zhang Y.-Z."/>
        </authorList>
    </citation>
    <scope>NUCLEOTIDE SEQUENCE [LARGE SCALE GENOMIC DNA]</scope>
    <source>
        <strain evidence="1 2">208</strain>
    </source>
</reference>
<dbReference type="Proteomes" id="UP000615755">
    <property type="component" value="Unassembled WGS sequence"/>
</dbReference>
<evidence type="ECO:0000313" key="1">
    <source>
        <dbReference type="EMBL" id="MBE0366470.1"/>
    </source>
</evidence>
<dbReference type="EMBL" id="AQGV01000009">
    <property type="protein sequence ID" value="MBE0366470.1"/>
    <property type="molecule type" value="Genomic_DNA"/>
</dbReference>
<sequence length="56" mass="6210">MKLVLKKKNMKDLKHNAKTLPAELTPNVAGAGDYTLPVWKCMSYLGCISNNPRFGC</sequence>
<name>A0ABR9E8B2_9GAMM</name>
<organism evidence="1 2">
    <name type="scientific">Pseudoalteromonas aurantia 208</name>
    <dbReference type="NCBI Taxonomy" id="1314867"/>
    <lineage>
        <taxon>Bacteria</taxon>
        <taxon>Pseudomonadati</taxon>
        <taxon>Pseudomonadota</taxon>
        <taxon>Gammaproteobacteria</taxon>
        <taxon>Alteromonadales</taxon>
        <taxon>Pseudoalteromonadaceae</taxon>
        <taxon>Pseudoalteromonas</taxon>
    </lineage>
</organism>
<comment type="caution">
    <text evidence="1">The sequence shown here is derived from an EMBL/GenBank/DDBJ whole genome shotgun (WGS) entry which is preliminary data.</text>
</comment>
<protein>
    <submittedName>
        <fullName evidence="1">Uncharacterized protein</fullName>
    </submittedName>
</protein>
<dbReference type="RefSeq" id="WP_192505999.1">
    <property type="nucleotide sequence ID" value="NZ_AQGV01000009.1"/>
</dbReference>
<evidence type="ECO:0000313" key="2">
    <source>
        <dbReference type="Proteomes" id="UP000615755"/>
    </source>
</evidence>